<evidence type="ECO:0000256" key="1">
    <source>
        <dbReference type="SAM" id="MobiDB-lite"/>
    </source>
</evidence>
<gene>
    <name evidence="2" type="ORF">METZ01_LOCUS320531</name>
</gene>
<feature type="compositionally biased region" description="Basic and acidic residues" evidence="1">
    <location>
        <begin position="81"/>
        <end position="90"/>
    </location>
</feature>
<proteinExistence type="predicted"/>
<dbReference type="AlphaFoldDB" id="A0A382P4E4"/>
<name>A0A382P4E4_9ZZZZ</name>
<sequence>MADVRGQHTEPEPEAVPEPPVTDADKPEPKEDVADAASNLMERLGYKRPDVPPDVPPDPEPAEEKPEAAPVEPKKKRGRPRKESISADDIKGIVKETASAVLEASKQPRVEPEAAAVDEITELNRADLEVFAELEASDPKYKGIHDKYKSYLTDLAGYKGAWAKENPGIEFNSEDGEHEEWVNGRMPEFDDRDFDNARIETRARRLVRESEVRHREELNVIKSEVAEGNMKGELEG</sequence>
<feature type="region of interest" description="Disordered" evidence="1">
    <location>
        <begin position="1"/>
        <end position="90"/>
    </location>
</feature>
<accession>A0A382P4E4</accession>
<organism evidence="2">
    <name type="scientific">marine metagenome</name>
    <dbReference type="NCBI Taxonomy" id="408172"/>
    <lineage>
        <taxon>unclassified sequences</taxon>
        <taxon>metagenomes</taxon>
        <taxon>ecological metagenomes</taxon>
    </lineage>
</organism>
<dbReference type="EMBL" id="UINC01104494">
    <property type="protein sequence ID" value="SVC67677.1"/>
    <property type="molecule type" value="Genomic_DNA"/>
</dbReference>
<feature type="compositionally biased region" description="Basic and acidic residues" evidence="1">
    <location>
        <begin position="23"/>
        <end position="33"/>
    </location>
</feature>
<reference evidence="2" key="1">
    <citation type="submission" date="2018-05" db="EMBL/GenBank/DDBJ databases">
        <authorList>
            <person name="Lanie J.A."/>
            <person name="Ng W.-L."/>
            <person name="Kazmierczak K.M."/>
            <person name="Andrzejewski T.M."/>
            <person name="Davidsen T.M."/>
            <person name="Wayne K.J."/>
            <person name="Tettelin H."/>
            <person name="Glass J.I."/>
            <person name="Rusch D."/>
            <person name="Podicherti R."/>
            <person name="Tsui H.-C.T."/>
            <person name="Winkler M.E."/>
        </authorList>
    </citation>
    <scope>NUCLEOTIDE SEQUENCE</scope>
</reference>
<protein>
    <submittedName>
        <fullName evidence="2">Uncharacterized protein</fullName>
    </submittedName>
</protein>
<feature type="non-terminal residue" evidence="2">
    <location>
        <position position="236"/>
    </location>
</feature>
<evidence type="ECO:0000313" key="2">
    <source>
        <dbReference type="EMBL" id="SVC67677.1"/>
    </source>
</evidence>
<feature type="compositionally biased region" description="Basic and acidic residues" evidence="1">
    <location>
        <begin position="1"/>
        <end position="11"/>
    </location>
</feature>